<accession>A0A9P7VJP8</accession>
<evidence type="ECO:0000313" key="2">
    <source>
        <dbReference type="EMBL" id="KAG7442378.1"/>
    </source>
</evidence>
<protein>
    <submittedName>
        <fullName evidence="2">Uncharacterized protein</fullName>
    </submittedName>
</protein>
<sequence length="283" mass="31105">MAILVCGCLSPPPLCGPGRYVRSLCDYPGHCRLPYRSSYLANHGAPDFSRANPPSGEWSDLVTKRWVTIPIHLPNEVVDRLERIARGPKTRLHPSRRGGVLNVDHGMAGGLQYTHPRKIMKYLRTKQHAIHIFRLAIHLNIRVNSEARPRFERCALPPSGCSLAVGPGLSTKRTYTIASGLSPHSGWKLSVHREAFEGLLAVPTLLLSLLSIWIISCLSSAFALLVVSSTHPQTATSRFHDIKNQTPQSKVDHIFRPAAYKLNSGNTISLTSAAKSIAMSTTL</sequence>
<comment type="caution">
    <text evidence="2">The sequence shown here is derived from an EMBL/GenBank/DDBJ whole genome shotgun (WGS) entry which is preliminary data.</text>
</comment>
<proteinExistence type="predicted"/>
<gene>
    <name evidence="2" type="ORF">BT62DRAFT_922779</name>
</gene>
<organism evidence="2 3">
    <name type="scientific">Guyanagaster necrorhizus</name>
    <dbReference type="NCBI Taxonomy" id="856835"/>
    <lineage>
        <taxon>Eukaryota</taxon>
        <taxon>Fungi</taxon>
        <taxon>Dikarya</taxon>
        <taxon>Basidiomycota</taxon>
        <taxon>Agaricomycotina</taxon>
        <taxon>Agaricomycetes</taxon>
        <taxon>Agaricomycetidae</taxon>
        <taxon>Agaricales</taxon>
        <taxon>Marasmiineae</taxon>
        <taxon>Physalacriaceae</taxon>
        <taxon>Guyanagaster</taxon>
    </lineage>
</organism>
<evidence type="ECO:0000256" key="1">
    <source>
        <dbReference type="SAM" id="Phobius"/>
    </source>
</evidence>
<dbReference type="RefSeq" id="XP_043035878.1">
    <property type="nucleotide sequence ID" value="XM_043184432.1"/>
</dbReference>
<dbReference type="GeneID" id="66106729"/>
<evidence type="ECO:0000313" key="3">
    <source>
        <dbReference type="Proteomes" id="UP000812287"/>
    </source>
</evidence>
<keyword evidence="3" id="KW-1185">Reference proteome</keyword>
<dbReference type="Proteomes" id="UP000812287">
    <property type="component" value="Unassembled WGS sequence"/>
</dbReference>
<keyword evidence="1" id="KW-0472">Membrane</keyword>
<keyword evidence="1" id="KW-1133">Transmembrane helix</keyword>
<dbReference type="EMBL" id="MU250552">
    <property type="protein sequence ID" value="KAG7442378.1"/>
    <property type="molecule type" value="Genomic_DNA"/>
</dbReference>
<dbReference type="AlphaFoldDB" id="A0A9P7VJP8"/>
<feature type="transmembrane region" description="Helical" evidence="1">
    <location>
        <begin position="205"/>
        <end position="227"/>
    </location>
</feature>
<reference evidence="2" key="1">
    <citation type="submission" date="2020-11" db="EMBL/GenBank/DDBJ databases">
        <title>Adaptations for nitrogen fixation in a non-lichenized fungal sporocarp promotes dispersal by wood-feeding termites.</title>
        <authorList>
            <consortium name="DOE Joint Genome Institute"/>
            <person name="Koch R.A."/>
            <person name="Yoon G."/>
            <person name="Arayal U."/>
            <person name="Lail K."/>
            <person name="Amirebrahimi M."/>
            <person name="Labutti K."/>
            <person name="Lipzen A."/>
            <person name="Riley R."/>
            <person name="Barry K."/>
            <person name="Henrissat B."/>
            <person name="Grigoriev I.V."/>
            <person name="Herr J.R."/>
            <person name="Aime M.C."/>
        </authorList>
    </citation>
    <scope>NUCLEOTIDE SEQUENCE</scope>
    <source>
        <strain evidence="2">MCA 3950</strain>
    </source>
</reference>
<keyword evidence="1" id="KW-0812">Transmembrane</keyword>
<name>A0A9P7VJP8_9AGAR</name>